<evidence type="ECO:0000313" key="2">
    <source>
        <dbReference type="EMBL" id="CAG7729813.1"/>
    </source>
</evidence>
<keyword evidence="1" id="KW-1133">Transmembrane helix</keyword>
<keyword evidence="1" id="KW-0812">Transmembrane</keyword>
<comment type="caution">
    <text evidence="2">The sequence shown here is derived from an EMBL/GenBank/DDBJ whole genome shotgun (WGS) entry which is preliminary data.</text>
</comment>
<feature type="transmembrane region" description="Helical" evidence="1">
    <location>
        <begin position="17"/>
        <end position="40"/>
    </location>
</feature>
<protein>
    <submittedName>
        <fullName evidence="2">Uncharacterized protein</fullName>
    </submittedName>
</protein>
<organism evidence="2 3">
    <name type="scientific">Allacma fusca</name>
    <dbReference type="NCBI Taxonomy" id="39272"/>
    <lineage>
        <taxon>Eukaryota</taxon>
        <taxon>Metazoa</taxon>
        <taxon>Ecdysozoa</taxon>
        <taxon>Arthropoda</taxon>
        <taxon>Hexapoda</taxon>
        <taxon>Collembola</taxon>
        <taxon>Symphypleona</taxon>
        <taxon>Sminthuridae</taxon>
        <taxon>Allacma</taxon>
    </lineage>
</organism>
<sequence>MKIHRHNWIQNIEVGKVVYPLLFLLMMLFLILILLLLLLLEMKARESATNPE</sequence>
<dbReference type="EMBL" id="CAJVCH010184692">
    <property type="protein sequence ID" value="CAG7729813.1"/>
    <property type="molecule type" value="Genomic_DNA"/>
</dbReference>
<keyword evidence="1" id="KW-0472">Membrane</keyword>
<keyword evidence="3" id="KW-1185">Reference proteome</keyword>
<proteinExistence type="predicted"/>
<feature type="non-terminal residue" evidence="2">
    <location>
        <position position="1"/>
    </location>
</feature>
<evidence type="ECO:0000313" key="3">
    <source>
        <dbReference type="Proteomes" id="UP000708208"/>
    </source>
</evidence>
<evidence type="ECO:0000256" key="1">
    <source>
        <dbReference type="SAM" id="Phobius"/>
    </source>
</evidence>
<dbReference type="Proteomes" id="UP000708208">
    <property type="component" value="Unassembled WGS sequence"/>
</dbReference>
<dbReference type="AlphaFoldDB" id="A0A8J2NX89"/>
<accession>A0A8J2NX89</accession>
<name>A0A8J2NX89_9HEXA</name>
<gene>
    <name evidence="2" type="ORF">AFUS01_LOCUS18505</name>
</gene>
<reference evidence="2" key="1">
    <citation type="submission" date="2021-06" db="EMBL/GenBank/DDBJ databases">
        <authorList>
            <person name="Hodson N. C."/>
            <person name="Mongue J. A."/>
            <person name="Jaron S. K."/>
        </authorList>
    </citation>
    <scope>NUCLEOTIDE SEQUENCE</scope>
</reference>